<organism evidence="2 3">
    <name type="scientific">Anaerotignum neopropionicum</name>
    <dbReference type="NCBI Taxonomy" id="36847"/>
    <lineage>
        <taxon>Bacteria</taxon>
        <taxon>Bacillati</taxon>
        <taxon>Bacillota</taxon>
        <taxon>Clostridia</taxon>
        <taxon>Lachnospirales</taxon>
        <taxon>Anaerotignaceae</taxon>
        <taxon>Anaerotignum</taxon>
    </lineage>
</organism>
<keyword evidence="3" id="KW-1185">Reference proteome</keyword>
<proteinExistence type="predicted"/>
<dbReference type="RefSeq" id="WP_083531891.1">
    <property type="nucleotide sequence ID" value="NZ_LRVM01000003.1"/>
</dbReference>
<evidence type="ECO:0000313" key="2">
    <source>
        <dbReference type="EMBL" id="KXL53372.1"/>
    </source>
</evidence>
<reference evidence="2 3" key="1">
    <citation type="submission" date="2016-01" db="EMBL/GenBank/DDBJ databases">
        <title>Genome sequence of Clostridium neopropionicum X4, DSM-3847.</title>
        <authorList>
            <person name="Poehlein A."/>
            <person name="Beck M.H."/>
            <person name="Bengelsdorf F.R."/>
            <person name="Daniel R."/>
            <person name="Duerre P."/>
        </authorList>
    </citation>
    <scope>NUCLEOTIDE SEQUENCE [LARGE SCALE GENOMIC DNA]</scope>
    <source>
        <strain evidence="2 3">DSM-3847</strain>
    </source>
</reference>
<dbReference type="AlphaFoldDB" id="A0A136WFP1"/>
<dbReference type="InterPro" id="IPR008841">
    <property type="entry name" value="Siphovirus-type_tail_N"/>
</dbReference>
<comment type="caution">
    <text evidence="2">The sequence shown here is derived from an EMBL/GenBank/DDBJ whole genome shotgun (WGS) entry which is preliminary data.</text>
</comment>
<gene>
    <name evidence="2" type="ORF">CLNEO_13430</name>
</gene>
<dbReference type="STRING" id="36847.CLNEO_13430"/>
<name>A0A136WFP1_9FIRM</name>
<feature type="domain" description="Siphovirus-type tail component RIFT-related" evidence="1">
    <location>
        <begin position="28"/>
        <end position="117"/>
    </location>
</feature>
<dbReference type="Proteomes" id="UP000070539">
    <property type="component" value="Unassembled WGS sequence"/>
</dbReference>
<dbReference type="OrthoDB" id="2734969at2"/>
<sequence>MSQYFTFKGINSLDMGVVMLKAPSIYKPTKKVNEIEIAGRNGILHEDTNAYENYTKEAECHVTDRSKIDDICAWLNGYGEVTFSSEPDKVYKAFIKNQIPFNNILVNLNDFLVQFDCFPFKYSVNHADEEMSLTTGTTIYNQGTVYSEPVITIYGEGNITLTINDEDYSITGIDGYVTINSEIQEVYKDSINKNNSFLALDFPKFQVGANTISWTGNVERVETQPNWRWL</sequence>
<evidence type="ECO:0000313" key="3">
    <source>
        <dbReference type="Proteomes" id="UP000070539"/>
    </source>
</evidence>
<dbReference type="EMBL" id="LRVM01000003">
    <property type="protein sequence ID" value="KXL53372.1"/>
    <property type="molecule type" value="Genomic_DNA"/>
</dbReference>
<dbReference type="Gene3D" id="2.40.30.200">
    <property type="match status" value="1"/>
</dbReference>
<accession>A0A136WFP1</accession>
<protein>
    <submittedName>
        <fullName evidence="2">Phage tail protein</fullName>
    </submittedName>
</protein>
<dbReference type="Pfam" id="PF05709">
    <property type="entry name" value="Sipho_tail"/>
    <property type="match status" value="1"/>
</dbReference>
<evidence type="ECO:0000259" key="1">
    <source>
        <dbReference type="Pfam" id="PF05709"/>
    </source>
</evidence>